<evidence type="ECO:0000256" key="2">
    <source>
        <dbReference type="ARBA" id="ARBA00023015"/>
    </source>
</evidence>
<dbReference type="Gramene" id="ONK78262">
    <property type="protein sequence ID" value="ONK78262"/>
    <property type="gene ID" value="A4U43_C02F16410"/>
</dbReference>
<dbReference type="SMART" id="SM00774">
    <property type="entry name" value="WRKY"/>
    <property type="match status" value="1"/>
</dbReference>
<gene>
    <name evidence="8" type="ORF">A4U43_C02F16410</name>
</gene>
<feature type="compositionally biased region" description="Basic and acidic residues" evidence="6">
    <location>
        <begin position="28"/>
        <end position="52"/>
    </location>
</feature>
<organism evidence="8 9">
    <name type="scientific">Asparagus officinalis</name>
    <name type="common">Garden asparagus</name>
    <dbReference type="NCBI Taxonomy" id="4686"/>
    <lineage>
        <taxon>Eukaryota</taxon>
        <taxon>Viridiplantae</taxon>
        <taxon>Streptophyta</taxon>
        <taxon>Embryophyta</taxon>
        <taxon>Tracheophyta</taxon>
        <taxon>Spermatophyta</taxon>
        <taxon>Magnoliopsida</taxon>
        <taxon>Liliopsida</taxon>
        <taxon>Asparagales</taxon>
        <taxon>Asparagaceae</taxon>
        <taxon>Asparagoideae</taxon>
        <taxon>Asparagus</taxon>
    </lineage>
</organism>
<sequence>MSMKKERKIHIDLSLTLQEEEKEDANEEDHHTHNLEEEQAKEIGEKGEEKSTQDNNLMIDEEVKLRVKINRMKEENTQLQKIIDCTMKDYYDLQTKFVAIQKRDQREYDKHGKNGYNEHKRVHDEIDESSQFKLGLSLGLQTQVEQIEKETSDGEKGIRRWTNDDTNRIKTNELAAMINPANRKTRVSIRTRCQGPTMIDGCQWRKYGQKVAKGNPCPRAYYRCTVEPGCPVRKQVQRCMEDMSILITTYEGTHNHPLPVGATAMPSTTTASAAAAATIACGSYGYAFDYNSISSGSGHSKVPVIIFRLKFIVP</sequence>
<dbReference type="GO" id="GO:0005634">
    <property type="term" value="C:nucleus"/>
    <property type="evidence" value="ECO:0007669"/>
    <property type="project" value="UniProtKB-SubCell"/>
</dbReference>
<keyword evidence="9" id="KW-1185">Reference proteome</keyword>
<comment type="subcellular location">
    <subcellularLocation>
        <location evidence="1">Nucleus</location>
    </subcellularLocation>
</comment>
<dbReference type="PANTHER" id="PTHR31429">
    <property type="entry name" value="WRKY TRANSCRIPTION FACTOR 36-RELATED"/>
    <property type="match status" value="1"/>
</dbReference>
<evidence type="ECO:0000256" key="1">
    <source>
        <dbReference type="ARBA" id="ARBA00004123"/>
    </source>
</evidence>
<keyword evidence="4" id="KW-0804">Transcription</keyword>
<feature type="compositionally biased region" description="Acidic residues" evidence="6">
    <location>
        <begin position="18"/>
        <end position="27"/>
    </location>
</feature>
<dbReference type="Proteomes" id="UP000243459">
    <property type="component" value="Chromosome 2"/>
</dbReference>
<dbReference type="PANTHER" id="PTHR31429:SF54">
    <property type="entry name" value="WRKY TRANSCRIPTION FACTOR 9-RELATED"/>
    <property type="match status" value="1"/>
</dbReference>
<dbReference type="InterPro" id="IPR003657">
    <property type="entry name" value="WRKY_dom"/>
</dbReference>
<evidence type="ECO:0000256" key="6">
    <source>
        <dbReference type="SAM" id="MobiDB-lite"/>
    </source>
</evidence>
<evidence type="ECO:0000256" key="3">
    <source>
        <dbReference type="ARBA" id="ARBA00023125"/>
    </source>
</evidence>
<dbReference type="GO" id="GO:0003700">
    <property type="term" value="F:DNA-binding transcription factor activity"/>
    <property type="evidence" value="ECO:0007669"/>
    <property type="project" value="InterPro"/>
</dbReference>
<dbReference type="Gene3D" id="2.20.25.80">
    <property type="entry name" value="WRKY domain"/>
    <property type="match status" value="1"/>
</dbReference>
<name>A0A5P1FJG5_ASPOF</name>
<proteinExistence type="predicted"/>
<evidence type="ECO:0000313" key="8">
    <source>
        <dbReference type="EMBL" id="ONK78262.1"/>
    </source>
</evidence>
<protein>
    <recommendedName>
        <fullName evidence="7">WRKY domain-containing protein</fullName>
    </recommendedName>
</protein>
<evidence type="ECO:0000256" key="5">
    <source>
        <dbReference type="ARBA" id="ARBA00023242"/>
    </source>
</evidence>
<dbReference type="EMBL" id="CM007382">
    <property type="protein sequence ID" value="ONK78262.1"/>
    <property type="molecule type" value="Genomic_DNA"/>
</dbReference>
<dbReference type="FunFam" id="2.20.25.80:FF:000002">
    <property type="entry name" value="probable WRKY transcription factor 31"/>
    <property type="match status" value="1"/>
</dbReference>
<accession>A0A5P1FJG5</accession>
<evidence type="ECO:0000256" key="4">
    <source>
        <dbReference type="ARBA" id="ARBA00023163"/>
    </source>
</evidence>
<keyword evidence="5" id="KW-0539">Nucleus</keyword>
<dbReference type="OMA" id="GQDINTQ"/>
<feature type="region of interest" description="Disordered" evidence="6">
    <location>
        <begin position="1"/>
        <end position="54"/>
    </location>
</feature>
<evidence type="ECO:0000259" key="7">
    <source>
        <dbReference type="PROSITE" id="PS50811"/>
    </source>
</evidence>
<dbReference type="InterPro" id="IPR036576">
    <property type="entry name" value="WRKY_dom_sf"/>
</dbReference>
<feature type="domain" description="WRKY" evidence="7">
    <location>
        <begin position="200"/>
        <end position="259"/>
    </location>
</feature>
<keyword evidence="3" id="KW-0238">DNA-binding</keyword>
<dbReference type="InterPro" id="IPR044810">
    <property type="entry name" value="WRKY_plant"/>
</dbReference>
<keyword evidence="2" id="KW-0805">Transcription regulation</keyword>
<dbReference type="PROSITE" id="PS50811">
    <property type="entry name" value="WRKY"/>
    <property type="match status" value="1"/>
</dbReference>
<dbReference type="Pfam" id="PF03106">
    <property type="entry name" value="WRKY"/>
    <property type="match status" value="1"/>
</dbReference>
<dbReference type="GO" id="GO:0043565">
    <property type="term" value="F:sequence-specific DNA binding"/>
    <property type="evidence" value="ECO:0007669"/>
    <property type="project" value="InterPro"/>
</dbReference>
<dbReference type="AlphaFoldDB" id="A0A5P1FJG5"/>
<reference evidence="9" key="1">
    <citation type="journal article" date="2017" name="Nat. Commun.">
        <title>The asparagus genome sheds light on the origin and evolution of a young Y chromosome.</title>
        <authorList>
            <person name="Harkess A."/>
            <person name="Zhou J."/>
            <person name="Xu C."/>
            <person name="Bowers J.E."/>
            <person name="Van der Hulst R."/>
            <person name="Ayyampalayam S."/>
            <person name="Mercati F."/>
            <person name="Riccardi P."/>
            <person name="McKain M.R."/>
            <person name="Kakrana A."/>
            <person name="Tang H."/>
            <person name="Ray J."/>
            <person name="Groenendijk J."/>
            <person name="Arikit S."/>
            <person name="Mathioni S.M."/>
            <person name="Nakano M."/>
            <person name="Shan H."/>
            <person name="Telgmann-Rauber A."/>
            <person name="Kanno A."/>
            <person name="Yue Z."/>
            <person name="Chen H."/>
            <person name="Li W."/>
            <person name="Chen Y."/>
            <person name="Xu X."/>
            <person name="Zhang Y."/>
            <person name="Luo S."/>
            <person name="Chen H."/>
            <person name="Gao J."/>
            <person name="Mao Z."/>
            <person name="Pires J.C."/>
            <person name="Luo M."/>
            <person name="Kudrna D."/>
            <person name="Wing R.A."/>
            <person name="Meyers B.C."/>
            <person name="Yi K."/>
            <person name="Kong H."/>
            <person name="Lavrijsen P."/>
            <person name="Sunseri F."/>
            <person name="Falavigna A."/>
            <person name="Ye Y."/>
            <person name="Leebens-Mack J.H."/>
            <person name="Chen G."/>
        </authorList>
    </citation>
    <scope>NUCLEOTIDE SEQUENCE [LARGE SCALE GENOMIC DNA]</scope>
    <source>
        <strain evidence="9">cv. DH0086</strain>
    </source>
</reference>
<dbReference type="SUPFAM" id="SSF118290">
    <property type="entry name" value="WRKY DNA-binding domain"/>
    <property type="match status" value="1"/>
</dbReference>
<evidence type="ECO:0000313" key="9">
    <source>
        <dbReference type="Proteomes" id="UP000243459"/>
    </source>
</evidence>